<evidence type="ECO:0000256" key="2">
    <source>
        <dbReference type="ARBA" id="ARBA00023125"/>
    </source>
</evidence>
<feature type="domain" description="HTH luxR-type" evidence="4">
    <location>
        <begin position="729"/>
        <end position="794"/>
    </location>
</feature>
<keyword evidence="6" id="KW-1185">Reference proteome</keyword>
<dbReference type="InterPro" id="IPR036388">
    <property type="entry name" value="WH-like_DNA-bd_sf"/>
</dbReference>
<accession>A0A1G6WE89</accession>
<keyword evidence="3" id="KW-0804">Transcription</keyword>
<dbReference type="STRING" id="1271860.SAMN05216174_114115"/>
<evidence type="ECO:0000259" key="4">
    <source>
        <dbReference type="PROSITE" id="PS50043"/>
    </source>
</evidence>
<dbReference type="CDD" id="cd06170">
    <property type="entry name" value="LuxR_C_like"/>
    <property type="match status" value="1"/>
</dbReference>
<dbReference type="PROSITE" id="PS50043">
    <property type="entry name" value="HTH_LUXR_2"/>
    <property type="match status" value="1"/>
</dbReference>
<dbReference type="PANTHER" id="PTHR44688">
    <property type="entry name" value="DNA-BINDING TRANSCRIPTIONAL ACTIVATOR DEVR_DOSR"/>
    <property type="match status" value="1"/>
</dbReference>
<name>A0A1G6WE89_9PSEU</name>
<dbReference type="Pfam" id="PF00196">
    <property type="entry name" value="GerE"/>
    <property type="match status" value="1"/>
</dbReference>
<dbReference type="InterPro" id="IPR000792">
    <property type="entry name" value="Tscrpt_reg_LuxR_C"/>
</dbReference>
<dbReference type="RefSeq" id="WP_091455387.1">
    <property type="nucleotide sequence ID" value="NZ_FMZZ01000014.1"/>
</dbReference>
<dbReference type="Proteomes" id="UP000199501">
    <property type="component" value="Unassembled WGS sequence"/>
</dbReference>
<reference evidence="6" key="1">
    <citation type="submission" date="2016-10" db="EMBL/GenBank/DDBJ databases">
        <authorList>
            <person name="Varghese N."/>
            <person name="Submissions S."/>
        </authorList>
    </citation>
    <scope>NUCLEOTIDE SEQUENCE [LARGE SCALE GENOMIC DNA]</scope>
    <source>
        <strain evidence="6">IBRC-M 10403</strain>
    </source>
</reference>
<keyword evidence="1" id="KW-0805">Transcription regulation</keyword>
<dbReference type="SMART" id="SM00421">
    <property type="entry name" value="HTH_LUXR"/>
    <property type="match status" value="1"/>
</dbReference>
<dbReference type="SUPFAM" id="SSF46894">
    <property type="entry name" value="C-terminal effector domain of the bipartite response regulators"/>
    <property type="match status" value="1"/>
</dbReference>
<dbReference type="PRINTS" id="PR00038">
    <property type="entry name" value="HTHLUXR"/>
</dbReference>
<dbReference type="EMBL" id="FMZZ01000014">
    <property type="protein sequence ID" value="SDD63386.1"/>
    <property type="molecule type" value="Genomic_DNA"/>
</dbReference>
<evidence type="ECO:0000256" key="3">
    <source>
        <dbReference type="ARBA" id="ARBA00023163"/>
    </source>
</evidence>
<proteinExistence type="predicted"/>
<evidence type="ECO:0000313" key="5">
    <source>
        <dbReference type="EMBL" id="SDD63386.1"/>
    </source>
</evidence>
<evidence type="ECO:0000313" key="6">
    <source>
        <dbReference type="Proteomes" id="UP000199501"/>
    </source>
</evidence>
<organism evidence="5 6">
    <name type="scientific">Actinokineospora iranica</name>
    <dbReference type="NCBI Taxonomy" id="1271860"/>
    <lineage>
        <taxon>Bacteria</taxon>
        <taxon>Bacillati</taxon>
        <taxon>Actinomycetota</taxon>
        <taxon>Actinomycetes</taxon>
        <taxon>Pseudonocardiales</taxon>
        <taxon>Pseudonocardiaceae</taxon>
        <taxon>Actinokineospora</taxon>
    </lineage>
</organism>
<dbReference type="InterPro" id="IPR016032">
    <property type="entry name" value="Sig_transdc_resp-reg_C-effctor"/>
</dbReference>
<evidence type="ECO:0000256" key="1">
    <source>
        <dbReference type="ARBA" id="ARBA00023015"/>
    </source>
</evidence>
<protein>
    <submittedName>
        <fullName evidence="5">Regulatory protein, luxR family</fullName>
    </submittedName>
</protein>
<keyword evidence="2" id="KW-0238">DNA-binding</keyword>
<sequence length="799" mass="82592">MIPGHVQPSELLLDDPTRRLCAAITSGGLTARLAVIAPGGYGKSALLGRLATTPGAQRYRRGLDGAPSLLLVDDAHLLADADLAELTALAADDRVGLVVAARPRPRPAALARLLGRLRGQIVLRPFERERVAALLSATLGGPVPDALVALAHTQTGGVPGLLHRLAPHLSRASVAVPASAVEEFRFEFDCLDPDTLRVLLAAEVGVGGDPDLLAGLLDRPVADVIDEVRASGLLGADGAPPPLVAAALRELVPSDQRSAVFAGLADAALARGGALLDFATALLGTNAVGASVAAVYAAAAAEAEPAVAVRLHEAAAGAGHPVDEVCRAEAEARAGDLDAALRRADGLVATAGGERRAAAARVAAAALAYRGQLSRSAELYQWSGAGPCAAFAAVGLAGTGRIADAELALKRAADDEPPTLFTGAVSLAARGILESVTGSGGAGLSTVVRAAEVLEPVGRDVLLPDSPAALGAILALHTGAAGIAEPLLDRAVAARIGGALLRPRHTVLRAWTAMVRGDKTSTVDGAGLCARDWLFAVGLTVGTARRGSDLAALRRTWEPAYQAVVRHQVDLFTLLPLGEFAVAAARLGDRERFAPHLGQAWDLLRALGDPPAWTTMLHWSCLHAEIIAEHPEAAEDHAAALAANADVGPFYAAMAEAARCWRNVLAADIDADRVEAAARGLHAAGLWWDGARLAGQAAIRTADRKEMLSLLDCARMLQGGATQEDTVTDHSGAARLSEREAQVAGLVLDGLTYKQIGDRLFISAKTVEHHMARMRSRLGATSRSDLLSQLRSLLGDRSA</sequence>
<dbReference type="PANTHER" id="PTHR44688:SF16">
    <property type="entry name" value="DNA-BINDING TRANSCRIPTIONAL ACTIVATOR DEVR_DOSR"/>
    <property type="match status" value="1"/>
</dbReference>
<gene>
    <name evidence="5" type="ORF">SAMN05216174_114115</name>
</gene>
<dbReference type="PROSITE" id="PS00622">
    <property type="entry name" value="HTH_LUXR_1"/>
    <property type="match status" value="1"/>
</dbReference>
<dbReference type="GO" id="GO:0006355">
    <property type="term" value="P:regulation of DNA-templated transcription"/>
    <property type="evidence" value="ECO:0007669"/>
    <property type="project" value="InterPro"/>
</dbReference>
<dbReference type="OrthoDB" id="4811808at2"/>
<dbReference type="AlphaFoldDB" id="A0A1G6WE89"/>
<dbReference type="Gene3D" id="1.10.10.10">
    <property type="entry name" value="Winged helix-like DNA-binding domain superfamily/Winged helix DNA-binding domain"/>
    <property type="match status" value="1"/>
</dbReference>
<dbReference type="GO" id="GO:0003677">
    <property type="term" value="F:DNA binding"/>
    <property type="evidence" value="ECO:0007669"/>
    <property type="project" value="UniProtKB-KW"/>
</dbReference>